<dbReference type="InterPro" id="IPR032861">
    <property type="entry name" value="TAXi_N"/>
</dbReference>
<feature type="domain" description="Peptidase A1" evidence="2">
    <location>
        <begin position="41"/>
        <end position="91"/>
    </location>
</feature>
<dbReference type="InterPro" id="IPR021109">
    <property type="entry name" value="Peptidase_aspartic_dom_sf"/>
</dbReference>
<organism evidence="3 4">
    <name type="scientific">Acer saccharum</name>
    <name type="common">Sugar maple</name>
    <dbReference type="NCBI Taxonomy" id="4024"/>
    <lineage>
        <taxon>Eukaryota</taxon>
        <taxon>Viridiplantae</taxon>
        <taxon>Streptophyta</taxon>
        <taxon>Embryophyta</taxon>
        <taxon>Tracheophyta</taxon>
        <taxon>Spermatophyta</taxon>
        <taxon>Magnoliopsida</taxon>
        <taxon>eudicotyledons</taxon>
        <taxon>Gunneridae</taxon>
        <taxon>Pentapetalae</taxon>
        <taxon>rosids</taxon>
        <taxon>malvids</taxon>
        <taxon>Sapindales</taxon>
        <taxon>Sapindaceae</taxon>
        <taxon>Hippocastanoideae</taxon>
        <taxon>Acereae</taxon>
        <taxon>Acer</taxon>
    </lineage>
</organism>
<dbReference type="PROSITE" id="PS51767">
    <property type="entry name" value="PEPTIDASE_A1"/>
    <property type="match status" value="1"/>
</dbReference>
<dbReference type="InterPro" id="IPR033121">
    <property type="entry name" value="PEPTIDASE_A1"/>
</dbReference>
<accession>A0AA39RHB6</accession>
<sequence length="91" mass="10270">MQRDVKRVAALTHLLSPAKSYEVENLGTDLVSDYSMGFSEYLVRVGIGSPPTYQYLAMDTSSNVIWVQCQPCSQCYNQDDPFFIIHQVSQS</sequence>
<dbReference type="PANTHER" id="PTHR13683:SF265">
    <property type="entry name" value="PROTEIN ASPARTIC PROTEASE IN GUARD CELL 2"/>
    <property type="match status" value="1"/>
</dbReference>
<gene>
    <name evidence="3" type="ORF">LWI29_015077</name>
</gene>
<dbReference type="InterPro" id="IPR001461">
    <property type="entry name" value="Aspartic_peptidase_A1"/>
</dbReference>
<dbReference type="EMBL" id="JAUESC010000387">
    <property type="protein sequence ID" value="KAK0573891.1"/>
    <property type="molecule type" value="Genomic_DNA"/>
</dbReference>
<dbReference type="Pfam" id="PF14543">
    <property type="entry name" value="TAXi_N"/>
    <property type="match status" value="1"/>
</dbReference>
<comment type="similarity">
    <text evidence="1">Belongs to the peptidase A1 family.</text>
</comment>
<keyword evidence="4" id="KW-1185">Reference proteome</keyword>
<dbReference type="Gene3D" id="2.40.70.10">
    <property type="entry name" value="Acid Proteases"/>
    <property type="match status" value="1"/>
</dbReference>
<protein>
    <recommendedName>
        <fullName evidence="2">Peptidase A1 domain-containing protein</fullName>
    </recommendedName>
</protein>
<reference evidence="3" key="1">
    <citation type="journal article" date="2022" name="Plant J.">
        <title>Strategies of tolerance reflected in two North American maple genomes.</title>
        <authorList>
            <person name="McEvoy S.L."/>
            <person name="Sezen U.U."/>
            <person name="Trouern-Trend A."/>
            <person name="McMahon S.M."/>
            <person name="Schaberg P.G."/>
            <person name="Yang J."/>
            <person name="Wegrzyn J.L."/>
            <person name="Swenson N.G."/>
        </authorList>
    </citation>
    <scope>NUCLEOTIDE SEQUENCE</scope>
    <source>
        <strain evidence="3">NS2018</strain>
    </source>
</reference>
<evidence type="ECO:0000259" key="2">
    <source>
        <dbReference type="PROSITE" id="PS51767"/>
    </source>
</evidence>
<evidence type="ECO:0000256" key="1">
    <source>
        <dbReference type="ARBA" id="ARBA00007447"/>
    </source>
</evidence>
<name>A0AA39RHB6_ACESA</name>
<dbReference type="Proteomes" id="UP001168877">
    <property type="component" value="Unassembled WGS sequence"/>
</dbReference>
<dbReference type="GO" id="GO:0004190">
    <property type="term" value="F:aspartic-type endopeptidase activity"/>
    <property type="evidence" value="ECO:0007669"/>
    <property type="project" value="InterPro"/>
</dbReference>
<dbReference type="PANTHER" id="PTHR13683">
    <property type="entry name" value="ASPARTYL PROTEASES"/>
    <property type="match status" value="1"/>
</dbReference>
<reference evidence="3" key="2">
    <citation type="submission" date="2023-06" db="EMBL/GenBank/DDBJ databases">
        <authorList>
            <person name="Swenson N.G."/>
            <person name="Wegrzyn J.L."/>
            <person name="Mcevoy S.L."/>
        </authorList>
    </citation>
    <scope>NUCLEOTIDE SEQUENCE</scope>
    <source>
        <strain evidence="3">NS2018</strain>
        <tissue evidence="3">Leaf</tissue>
    </source>
</reference>
<dbReference type="SUPFAM" id="SSF50630">
    <property type="entry name" value="Acid proteases"/>
    <property type="match status" value="1"/>
</dbReference>
<proteinExistence type="inferred from homology"/>
<evidence type="ECO:0000313" key="4">
    <source>
        <dbReference type="Proteomes" id="UP001168877"/>
    </source>
</evidence>
<dbReference type="AlphaFoldDB" id="A0AA39RHB6"/>
<dbReference type="GO" id="GO:0006508">
    <property type="term" value="P:proteolysis"/>
    <property type="evidence" value="ECO:0007669"/>
    <property type="project" value="InterPro"/>
</dbReference>
<comment type="caution">
    <text evidence="3">The sequence shown here is derived from an EMBL/GenBank/DDBJ whole genome shotgun (WGS) entry which is preliminary data.</text>
</comment>
<evidence type="ECO:0000313" key="3">
    <source>
        <dbReference type="EMBL" id="KAK0573891.1"/>
    </source>
</evidence>